<dbReference type="GO" id="GO:0009089">
    <property type="term" value="P:lysine biosynthetic process via diaminopimelate"/>
    <property type="evidence" value="ECO:0007669"/>
    <property type="project" value="UniProtKB-UniRule"/>
</dbReference>
<dbReference type="Proteomes" id="UP000199502">
    <property type="component" value="Unassembled WGS sequence"/>
</dbReference>
<dbReference type="HAMAP" id="MF_00197">
    <property type="entry name" value="DAP_epimerase"/>
    <property type="match status" value="1"/>
</dbReference>
<comment type="similarity">
    <text evidence="2 8">Belongs to the diaminopimelate epimerase family.</text>
</comment>
<sequence length="282" mass="30141">MGPISPAMTQADGGLPFLKMHGLGNDFVVLDLRGGLPRPAAGLVTRIADRNRGVGFDQLAAIEDDAEADARLVFWNADGSLSSACGNATRCIARWLMDETGATRLRLRTDHGMLLAEDAGGGLTRVNMGPPVLDWQVIPLAREVDIDHLPIDGDPVATGMGNPHVTFFVPDAEAVDLASFGPAMEHHPLYPQRTNVEVVEVLSRDEIRLRIWERGTGATLASGSCSCAAAVAAARRGLTGRRVRVHVPGGSLMIDWREDGVWMEGATSVVFSGVLTPEWMAS</sequence>
<dbReference type="AlphaFoldDB" id="A0A1G5EWM6"/>
<proteinExistence type="inferred from homology"/>
<feature type="binding site" evidence="8">
    <location>
        <position position="76"/>
    </location>
    <ligand>
        <name>substrate</name>
    </ligand>
</feature>
<dbReference type="PROSITE" id="PS01326">
    <property type="entry name" value="DAP_EPIMERASE"/>
    <property type="match status" value="1"/>
</dbReference>
<comment type="catalytic activity">
    <reaction evidence="7 8">
        <text>(2S,6S)-2,6-diaminopimelate = meso-2,6-diaminopimelate</text>
        <dbReference type="Rhea" id="RHEA:15393"/>
        <dbReference type="ChEBI" id="CHEBI:57609"/>
        <dbReference type="ChEBI" id="CHEBI:57791"/>
        <dbReference type="EC" id="5.1.1.7"/>
    </reaction>
</comment>
<comment type="subcellular location">
    <subcellularLocation>
        <location evidence="8">Cytoplasm</location>
    </subcellularLocation>
</comment>
<evidence type="ECO:0000256" key="2">
    <source>
        <dbReference type="ARBA" id="ARBA00010219"/>
    </source>
</evidence>
<dbReference type="InterPro" id="IPR018510">
    <property type="entry name" value="DAP_epimerase_AS"/>
</dbReference>
<dbReference type="Pfam" id="PF01678">
    <property type="entry name" value="DAP_epimerase"/>
    <property type="match status" value="2"/>
</dbReference>
<dbReference type="InterPro" id="IPR001653">
    <property type="entry name" value="DAP_epimerase_DapF"/>
</dbReference>
<dbReference type="SUPFAM" id="SSF54506">
    <property type="entry name" value="Diaminopimelate epimerase-like"/>
    <property type="match status" value="2"/>
</dbReference>
<feature type="active site" evidence="9">
    <location>
        <position position="85"/>
    </location>
</feature>
<dbReference type="EC" id="5.1.1.7" evidence="3 8"/>
<dbReference type="PANTHER" id="PTHR31689:SF0">
    <property type="entry name" value="DIAMINOPIMELATE EPIMERASE"/>
    <property type="match status" value="1"/>
</dbReference>
<evidence type="ECO:0000256" key="8">
    <source>
        <dbReference type="HAMAP-Rule" id="MF_00197"/>
    </source>
</evidence>
<dbReference type="UniPathway" id="UPA00034">
    <property type="reaction ID" value="UER00025"/>
</dbReference>
<evidence type="ECO:0000256" key="7">
    <source>
        <dbReference type="ARBA" id="ARBA00051712"/>
    </source>
</evidence>
<organism evidence="10 11">
    <name type="scientific">Paracoccus tibetensis</name>
    <dbReference type="NCBI Taxonomy" id="336292"/>
    <lineage>
        <taxon>Bacteria</taxon>
        <taxon>Pseudomonadati</taxon>
        <taxon>Pseudomonadota</taxon>
        <taxon>Alphaproteobacteria</taxon>
        <taxon>Rhodobacterales</taxon>
        <taxon>Paracoccaceae</taxon>
        <taxon>Paracoccus</taxon>
    </lineage>
</organism>
<keyword evidence="11" id="KW-1185">Reference proteome</keyword>
<comment type="function">
    <text evidence="8">Catalyzes the stereoinversion of LL-2,6-diaminopimelate (L,L-DAP) to meso-diaminopimelate (meso-DAP), a precursor of L-lysine and an essential component of the bacterial peptidoglycan.</text>
</comment>
<feature type="active site" description="Proton donor" evidence="8">
    <location>
        <position position="85"/>
    </location>
</feature>
<feature type="binding site" evidence="8">
    <location>
        <position position="162"/>
    </location>
    <ligand>
        <name>substrate</name>
    </ligand>
</feature>
<protein>
    <recommendedName>
        <fullName evidence="3 8">Diaminopimelate epimerase</fullName>
        <shortName evidence="8">DAP epimerase</shortName>
        <ecNumber evidence="3 8">5.1.1.7</ecNumber>
    </recommendedName>
    <alternativeName>
        <fullName evidence="8">PLP-independent amino acid racemase</fullName>
    </alternativeName>
</protein>
<dbReference type="PANTHER" id="PTHR31689">
    <property type="entry name" value="DIAMINOPIMELATE EPIMERASE, CHLOROPLASTIC"/>
    <property type="match status" value="1"/>
</dbReference>
<feature type="binding site" evidence="8">
    <location>
        <position position="58"/>
    </location>
    <ligand>
        <name>substrate</name>
    </ligand>
</feature>
<feature type="binding site" evidence="8">
    <location>
        <begin position="213"/>
        <end position="214"/>
    </location>
    <ligand>
        <name>substrate</name>
    </ligand>
</feature>
<feature type="binding site" evidence="8">
    <location>
        <position position="195"/>
    </location>
    <ligand>
        <name>substrate</name>
    </ligand>
</feature>
<keyword evidence="6 8" id="KW-0413">Isomerase</keyword>
<dbReference type="STRING" id="336292.SAMN05660710_01265"/>
<evidence type="ECO:0000256" key="1">
    <source>
        <dbReference type="ARBA" id="ARBA00005196"/>
    </source>
</evidence>
<feature type="binding site" evidence="8">
    <location>
        <begin position="223"/>
        <end position="224"/>
    </location>
    <ligand>
        <name>substrate</name>
    </ligand>
</feature>
<keyword evidence="4 8" id="KW-0028">Amino-acid biosynthesis</keyword>
<feature type="site" description="Could be important to modulate the pK values of the two catalytic cysteine residues" evidence="8">
    <location>
        <position position="164"/>
    </location>
</feature>
<name>A0A1G5EWM6_9RHOB</name>
<feature type="binding site" evidence="8">
    <location>
        <begin position="86"/>
        <end position="87"/>
    </location>
    <ligand>
        <name>substrate</name>
    </ligand>
</feature>
<dbReference type="GO" id="GO:0005829">
    <property type="term" value="C:cytosol"/>
    <property type="evidence" value="ECO:0007669"/>
    <property type="project" value="TreeGrafter"/>
</dbReference>
<evidence type="ECO:0000256" key="6">
    <source>
        <dbReference type="ARBA" id="ARBA00023235"/>
    </source>
</evidence>
<evidence type="ECO:0000256" key="3">
    <source>
        <dbReference type="ARBA" id="ARBA00013080"/>
    </source>
</evidence>
<feature type="binding site" evidence="8">
    <location>
        <position position="25"/>
    </location>
    <ligand>
        <name>substrate</name>
    </ligand>
</feature>
<dbReference type="EMBL" id="FMVT01000003">
    <property type="protein sequence ID" value="SCY31379.1"/>
    <property type="molecule type" value="Genomic_DNA"/>
</dbReference>
<keyword evidence="8" id="KW-0963">Cytoplasm</keyword>
<evidence type="ECO:0000256" key="9">
    <source>
        <dbReference type="PROSITE-ProRule" id="PRU10125"/>
    </source>
</evidence>
<evidence type="ECO:0000256" key="5">
    <source>
        <dbReference type="ARBA" id="ARBA00023154"/>
    </source>
</evidence>
<dbReference type="GO" id="GO:0008837">
    <property type="term" value="F:diaminopimelate epimerase activity"/>
    <property type="evidence" value="ECO:0007669"/>
    <property type="project" value="UniProtKB-UniRule"/>
</dbReference>
<comment type="subunit">
    <text evidence="8">Homodimer.</text>
</comment>
<keyword evidence="5 8" id="KW-0457">Lysine biosynthesis</keyword>
<comment type="pathway">
    <text evidence="1 8">Amino-acid biosynthesis; L-lysine biosynthesis via DAP pathway; DL-2,6-diaminopimelate from LL-2,6-diaminopimelate: step 1/1.</text>
</comment>
<comment type="caution">
    <text evidence="8">Lacks conserved residue(s) required for the propagation of feature annotation.</text>
</comment>
<evidence type="ECO:0000313" key="11">
    <source>
        <dbReference type="Proteomes" id="UP000199502"/>
    </source>
</evidence>
<feature type="site" description="Could be important to modulate the pK values of the two catalytic cysteine residues" evidence="8">
    <location>
        <position position="213"/>
    </location>
</feature>
<dbReference type="NCBIfam" id="TIGR00652">
    <property type="entry name" value="DapF"/>
    <property type="match status" value="1"/>
</dbReference>
<evidence type="ECO:0000313" key="10">
    <source>
        <dbReference type="EMBL" id="SCY31379.1"/>
    </source>
</evidence>
<dbReference type="Gene3D" id="3.10.310.10">
    <property type="entry name" value="Diaminopimelate Epimerase, Chain A, domain 1"/>
    <property type="match status" value="2"/>
</dbReference>
<evidence type="ECO:0000256" key="4">
    <source>
        <dbReference type="ARBA" id="ARBA00022605"/>
    </source>
</evidence>
<gene>
    <name evidence="8" type="primary">dapF</name>
    <name evidence="10" type="ORF">SAMN05660710_01265</name>
</gene>
<accession>A0A1G5EWM6</accession>
<reference evidence="10 11" key="1">
    <citation type="submission" date="2016-10" db="EMBL/GenBank/DDBJ databases">
        <authorList>
            <person name="de Groot N.N."/>
        </authorList>
    </citation>
    <scope>NUCLEOTIDE SEQUENCE [LARGE SCALE GENOMIC DNA]</scope>
    <source>
        <strain evidence="10 11">CGMCC 1.8925</strain>
    </source>
</reference>